<organism evidence="7 8">
    <name type="scientific">Tropilaelaps mercedesae</name>
    <dbReference type="NCBI Taxonomy" id="418985"/>
    <lineage>
        <taxon>Eukaryota</taxon>
        <taxon>Metazoa</taxon>
        <taxon>Ecdysozoa</taxon>
        <taxon>Arthropoda</taxon>
        <taxon>Chelicerata</taxon>
        <taxon>Arachnida</taxon>
        <taxon>Acari</taxon>
        <taxon>Parasitiformes</taxon>
        <taxon>Mesostigmata</taxon>
        <taxon>Gamasina</taxon>
        <taxon>Dermanyssoidea</taxon>
        <taxon>Laelapidae</taxon>
        <taxon>Tropilaelaps</taxon>
    </lineage>
</organism>
<dbReference type="EMBL" id="MNPL01005775">
    <property type="protein sequence ID" value="OQR75794.1"/>
    <property type="molecule type" value="Genomic_DNA"/>
</dbReference>
<evidence type="ECO:0000259" key="5">
    <source>
        <dbReference type="Pfam" id="PF04935"/>
    </source>
</evidence>
<dbReference type="Pfam" id="PF04935">
    <property type="entry name" value="SURF6"/>
    <property type="match status" value="1"/>
</dbReference>
<comment type="subcellular location">
    <subcellularLocation>
        <location evidence="1">Nucleus</location>
    </subcellularLocation>
</comment>
<comment type="similarity">
    <text evidence="2">Belongs to the SURF6 family.</text>
</comment>
<dbReference type="STRING" id="418985.A0A1V9XQN0"/>
<keyword evidence="8" id="KW-1185">Reference proteome</keyword>
<evidence type="ECO:0000256" key="3">
    <source>
        <dbReference type="ARBA" id="ARBA00023242"/>
    </source>
</evidence>
<dbReference type="InterPro" id="IPR007019">
    <property type="entry name" value="SURF6"/>
</dbReference>
<dbReference type="GO" id="GO:0042273">
    <property type="term" value="P:ribosomal large subunit biogenesis"/>
    <property type="evidence" value="ECO:0007669"/>
    <property type="project" value="TreeGrafter"/>
</dbReference>
<feature type="region of interest" description="Disordered" evidence="4">
    <location>
        <begin position="297"/>
        <end position="372"/>
    </location>
</feature>
<dbReference type="InParanoid" id="A0A1V9XQN0"/>
<dbReference type="OrthoDB" id="444809at2759"/>
<evidence type="ECO:0000256" key="1">
    <source>
        <dbReference type="ARBA" id="ARBA00004123"/>
    </source>
</evidence>
<evidence type="ECO:0000313" key="7">
    <source>
        <dbReference type="EMBL" id="OQR75794.1"/>
    </source>
</evidence>
<evidence type="ECO:0000256" key="4">
    <source>
        <dbReference type="SAM" id="MobiDB-lite"/>
    </source>
</evidence>
<keyword evidence="3" id="KW-0539">Nucleus</keyword>
<dbReference type="GO" id="GO:0003723">
    <property type="term" value="F:RNA binding"/>
    <property type="evidence" value="ECO:0007669"/>
    <property type="project" value="TreeGrafter"/>
</dbReference>
<feature type="compositionally biased region" description="Basic residues" evidence="4">
    <location>
        <begin position="355"/>
        <end position="366"/>
    </location>
</feature>
<dbReference type="PANTHER" id="PTHR14369">
    <property type="entry name" value="SURFEIT LOCUS PROTEIN 6"/>
    <property type="match status" value="1"/>
</dbReference>
<accession>A0A1V9XQN0</accession>
<protein>
    <submittedName>
        <fullName evidence="7">Surfeit locus protein 6-like</fullName>
    </submittedName>
</protein>
<dbReference type="PANTHER" id="PTHR14369:SF0">
    <property type="entry name" value="SURFEIT LOCUS PROTEIN 6"/>
    <property type="match status" value="1"/>
</dbReference>
<dbReference type="Pfam" id="PF15459">
    <property type="entry name" value="RRP14"/>
    <property type="match status" value="1"/>
</dbReference>
<name>A0A1V9XQN0_9ACAR</name>
<feature type="domain" description="Ribosomal RNA-processing protein 14/surfeit locus protein 6 C-terminal" evidence="5">
    <location>
        <begin position="160"/>
        <end position="357"/>
    </location>
</feature>
<sequence>MCTTSEETNPPAVEEGTALADMRRDDEFFCSLVDSIPPRYYFDQDTAKEIREKLQQTTDDAVGGTKRGGRHKVSQAAKHKYAKLNPQIHKSVMQILNEIGENERGLSRQRHKKIKKDRLNLLAKQGGTLHSAALDRASSIEALQETLRAKVEKMKNGRDLDRIRARREFQKLKQQINKKGTGNQIKHGRPAADEVEKNLPNSSDITKPGFNAEGKMVFSKFDFSNTAKADTPIAPHNHALKKLTNVKGLKGYKKQLEFVEGKQRKLEELKQSDPERAAAVEEKSMWLDAIDRSKGFKKKDNAQLLKKTIKKREKMKDRSKKKWAARQETVRKQQDDKQAKRKANLQARRDAKASNKLKKMSKKGRVLHVPGF</sequence>
<comment type="caution">
    <text evidence="7">The sequence shown here is derived from an EMBL/GenBank/DDBJ whole genome shotgun (WGS) entry which is preliminary data.</text>
</comment>
<evidence type="ECO:0000313" key="8">
    <source>
        <dbReference type="Proteomes" id="UP000192247"/>
    </source>
</evidence>
<dbReference type="GO" id="GO:0005730">
    <property type="term" value="C:nucleolus"/>
    <property type="evidence" value="ECO:0007669"/>
    <property type="project" value="TreeGrafter"/>
</dbReference>
<dbReference type="InterPro" id="IPR029188">
    <property type="entry name" value="Rrp14_N"/>
</dbReference>
<dbReference type="FunCoup" id="A0A1V9XQN0">
    <property type="interactions" value="227"/>
</dbReference>
<dbReference type="InterPro" id="IPR029190">
    <property type="entry name" value="Rrp14/SURF6_C"/>
</dbReference>
<proteinExistence type="inferred from homology"/>
<gene>
    <name evidence="7" type="ORF">BIW11_08194</name>
</gene>
<reference evidence="7 8" key="1">
    <citation type="journal article" date="2017" name="Gigascience">
        <title>Draft genome of the honey bee ectoparasitic mite, Tropilaelaps mercedesae, is shaped by the parasitic life history.</title>
        <authorList>
            <person name="Dong X."/>
            <person name="Armstrong S.D."/>
            <person name="Xia D."/>
            <person name="Makepeace B.L."/>
            <person name="Darby A.C."/>
            <person name="Kadowaki T."/>
        </authorList>
    </citation>
    <scope>NUCLEOTIDE SEQUENCE [LARGE SCALE GENOMIC DNA]</scope>
    <source>
        <strain evidence="7">Wuxi-XJTLU</strain>
    </source>
</reference>
<feature type="region of interest" description="Disordered" evidence="4">
    <location>
        <begin position="181"/>
        <end position="208"/>
    </location>
</feature>
<evidence type="ECO:0000259" key="6">
    <source>
        <dbReference type="Pfam" id="PF15459"/>
    </source>
</evidence>
<evidence type="ECO:0000256" key="2">
    <source>
        <dbReference type="ARBA" id="ARBA00005904"/>
    </source>
</evidence>
<feature type="compositionally biased region" description="Basic residues" evidence="4">
    <location>
        <begin position="307"/>
        <end position="324"/>
    </location>
</feature>
<dbReference type="GO" id="GO:0042274">
    <property type="term" value="P:ribosomal small subunit biogenesis"/>
    <property type="evidence" value="ECO:0007669"/>
    <property type="project" value="TreeGrafter"/>
</dbReference>
<feature type="compositionally biased region" description="Basic and acidic residues" evidence="4">
    <location>
        <begin position="328"/>
        <end position="338"/>
    </location>
</feature>
<feature type="domain" description="Ribosomal RNA-processing protein 14 N-terminal" evidence="6">
    <location>
        <begin position="23"/>
        <end position="86"/>
    </location>
</feature>
<dbReference type="GO" id="GO:0003677">
    <property type="term" value="F:DNA binding"/>
    <property type="evidence" value="ECO:0007669"/>
    <property type="project" value="TreeGrafter"/>
</dbReference>
<dbReference type="Proteomes" id="UP000192247">
    <property type="component" value="Unassembled WGS sequence"/>
</dbReference>
<dbReference type="AlphaFoldDB" id="A0A1V9XQN0"/>